<dbReference type="OrthoDB" id="3267293at2759"/>
<dbReference type="Proteomes" id="UP000076532">
    <property type="component" value="Unassembled WGS sequence"/>
</dbReference>
<evidence type="ECO:0000313" key="4">
    <source>
        <dbReference type="Proteomes" id="UP000076532"/>
    </source>
</evidence>
<evidence type="ECO:0008006" key="5">
    <source>
        <dbReference type="Google" id="ProtNLM"/>
    </source>
</evidence>
<reference evidence="3 4" key="1">
    <citation type="journal article" date="2016" name="Mol. Biol. Evol.">
        <title>Comparative Genomics of Early-Diverging Mushroom-Forming Fungi Provides Insights into the Origins of Lignocellulose Decay Capabilities.</title>
        <authorList>
            <person name="Nagy L.G."/>
            <person name="Riley R."/>
            <person name="Tritt A."/>
            <person name="Adam C."/>
            <person name="Daum C."/>
            <person name="Floudas D."/>
            <person name="Sun H."/>
            <person name="Yadav J.S."/>
            <person name="Pangilinan J."/>
            <person name="Larsson K.H."/>
            <person name="Matsuura K."/>
            <person name="Barry K."/>
            <person name="Labutti K."/>
            <person name="Kuo R."/>
            <person name="Ohm R.A."/>
            <person name="Bhattacharya S.S."/>
            <person name="Shirouzu T."/>
            <person name="Yoshinaga Y."/>
            <person name="Martin F.M."/>
            <person name="Grigoriev I.V."/>
            <person name="Hibbett D.S."/>
        </authorList>
    </citation>
    <scope>NUCLEOTIDE SEQUENCE [LARGE SCALE GENOMIC DNA]</scope>
    <source>
        <strain evidence="3 4">CBS 109695</strain>
    </source>
</reference>
<evidence type="ECO:0000256" key="1">
    <source>
        <dbReference type="ARBA" id="ARBA00010199"/>
    </source>
</evidence>
<feature type="transmembrane region" description="Helical" evidence="2">
    <location>
        <begin position="287"/>
        <end position="309"/>
    </location>
</feature>
<feature type="transmembrane region" description="Helical" evidence="2">
    <location>
        <begin position="181"/>
        <end position="210"/>
    </location>
</feature>
<keyword evidence="2" id="KW-1133">Transmembrane helix</keyword>
<sequence>MKKAVDLEGDQTVVYPLDVTIPELPNFLGHLGQLVGDSPTAILKQSLLQGVSERTALLAEPRASVVPDLQASRTIVTRLIGHLNRMFPEDKPEDAMSIASLMCTEIYLLIATCLPELFTSAQEHAIHVAPTFSLGHLDTISLAASTIANLVISVSGFTVVQGFTSALDSLLISDNQMGSYWCLMTAVLMAATVLPILYCWSYITVGLILLGQDSEMVVLVSLFLNIAAVGIPAYALNEIAKRFLAHNGLSTIQKRVAALSAPLSISLNYLLVHGPPAFRAGFAGAPASSVVCHYTISILTAVCVLPAFFRFKRADSSVQSTGPAFFVGSSQLLSSGVIGRAASAEWSKHAGGLTACMLGPRSLAAQAALIVTVSCFNLVPRAIHTASTARINVLLRRGNFRKAKGAALASLAATLLVALTFSNLVLGFGPSWGRLFTSDPMVIEVIAGTMPFIVVYQAIDGVSSWTNGALISLGYSATFPIIKASSDSSIGIPLGIYLAFVLRWNLAGMWGGLVASSACALLIGLAMLVRAIYKPVGIPTTLLHSRTEAQNA</sequence>
<accession>A0A166S3H5</accession>
<dbReference type="EMBL" id="KV417501">
    <property type="protein sequence ID" value="KZP28972.1"/>
    <property type="molecule type" value="Genomic_DNA"/>
</dbReference>
<keyword evidence="4" id="KW-1185">Reference proteome</keyword>
<evidence type="ECO:0000313" key="3">
    <source>
        <dbReference type="EMBL" id="KZP28972.1"/>
    </source>
</evidence>
<evidence type="ECO:0000256" key="2">
    <source>
        <dbReference type="SAM" id="Phobius"/>
    </source>
</evidence>
<keyword evidence="2" id="KW-0472">Membrane</keyword>
<dbReference type="GO" id="GO:0042910">
    <property type="term" value="F:xenobiotic transmembrane transporter activity"/>
    <property type="evidence" value="ECO:0007669"/>
    <property type="project" value="InterPro"/>
</dbReference>
<dbReference type="GO" id="GO:0015297">
    <property type="term" value="F:antiporter activity"/>
    <property type="evidence" value="ECO:0007669"/>
    <property type="project" value="InterPro"/>
</dbReference>
<feature type="transmembrane region" description="Helical" evidence="2">
    <location>
        <begin position="216"/>
        <end position="236"/>
    </location>
</feature>
<feature type="transmembrane region" description="Helical" evidence="2">
    <location>
        <begin position="406"/>
        <end position="429"/>
    </location>
</feature>
<protein>
    <recommendedName>
        <fullName evidence="5">MATE efflux family protein</fullName>
    </recommendedName>
</protein>
<comment type="similarity">
    <text evidence="1">Belongs to the multi antimicrobial extrusion (MATE) (TC 2.A.66.1) family.</text>
</comment>
<proteinExistence type="inferred from homology"/>
<feature type="transmembrane region" description="Helical" evidence="2">
    <location>
        <begin position="513"/>
        <end position="533"/>
    </location>
</feature>
<keyword evidence="2" id="KW-0812">Transmembrane</keyword>
<organism evidence="3 4">
    <name type="scientific">Athelia psychrophila</name>
    <dbReference type="NCBI Taxonomy" id="1759441"/>
    <lineage>
        <taxon>Eukaryota</taxon>
        <taxon>Fungi</taxon>
        <taxon>Dikarya</taxon>
        <taxon>Basidiomycota</taxon>
        <taxon>Agaricomycotina</taxon>
        <taxon>Agaricomycetes</taxon>
        <taxon>Agaricomycetidae</taxon>
        <taxon>Atheliales</taxon>
        <taxon>Atheliaceae</taxon>
        <taxon>Athelia</taxon>
    </lineage>
</organism>
<dbReference type="Pfam" id="PF01554">
    <property type="entry name" value="MatE"/>
    <property type="match status" value="2"/>
</dbReference>
<gene>
    <name evidence="3" type="ORF">FIBSPDRAFT_1039313</name>
</gene>
<dbReference type="GO" id="GO:0016020">
    <property type="term" value="C:membrane"/>
    <property type="evidence" value="ECO:0007669"/>
    <property type="project" value="InterPro"/>
</dbReference>
<dbReference type="PANTHER" id="PTHR11206">
    <property type="entry name" value="MULTIDRUG RESISTANCE PROTEIN"/>
    <property type="match status" value="1"/>
</dbReference>
<name>A0A166S3H5_9AGAM</name>
<dbReference type="AlphaFoldDB" id="A0A166S3H5"/>
<dbReference type="InterPro" id="IPR002528">
    <property type="entry name" value="MATE_fam"/>
</dbReference>
<dbReference type="STRING" id="436010.A0A166S3H5"/>